<dbReference type="OrthoDB" id="5091764at2759"/>
<sequence>MHLINIFAAATAALATTAAALPSAQKDGNVAFANVVATKGFSKNQTKTPVKIPFGKLTHYNLSIIDLQLKSVTVNVLGTAPSVDQVVCQMYKDEFATQPGSAKFTKANEALISINNVDFGWVLCYVEA</sequence>
<organism evidence="2 3">
    <name type="scientific">Fusarium zealandicum</name>
    <dbReference type="NCBI Taxonomy" id="1053134"/>
    <lineage>
        <taxon>Eukaryota</taxon>
        <taxon>Fungi</taxon>
        <taxon>Dikarya</taxon>
        <taxon>Ascomycota</taxon>
        <taxon>Pezizomycotina</taxon>
        <taxon>Sordariomycetes</taxon>
        <taxon>Hypocreomycetidae</taxon>
        <taxon>Hypocreales</taxon>
        <taxon>Nectriaceae</taxon>
        <taxon>Fusarium</taxon>
        <taxon>Fusarium staphyleae species complex</taxon>
    </lineage>
</organism>
<comment type="caution">
    <text evidence="2">The sequence shown here is derived from an EMBL/GenBank/DDBJ whole genome shotgun (WGS) entry which is preliminary data.</text>
</comment>
<dbReference type="EMBL" id="JABEYC010000729">
    <property type="protein sequence ID" value="KAF4974572.1"/>
    <property type="molecule type" value="Genomic_DNA"/>
</dbReference>
<evidence type="ECO:0000313" key="2">
    <source>
        <dbReference type="EMBL" id="KAF4974572.1"/>
    </source>
</evidence>
<accession>A0A8H4XGP6</accession>
<proteinExistence type="predicted"/>
<gene>
    <name evidence="2" type="ORF">FZEAL_8544</name>
</gene>
<feature type="signal peptide" evidence="1">
    <location>
        <begin position="1"/>
        <end position="20"/>
    </location>
</feature>
<evidence type="ECO:0000256" key="1">
    <source>
        <dbReference type="SAM" id="SignalP"/>
    </source>
</evidence>
<evidence type="ECO:0000313" key="3">
    <source>
        <dbReference type="Proteomes" id="UP000635477"/>
    </source>
</evidence>
<reference evidence="2" key="2">
    <citation type="submission" date="2020-05" db="EMBL/GenBank/DDBJ databases">
        <authorList>
            <person name="Kim H.-S."/>
            <person name="Proctor R.H."/>
            <person name="Brown D.W."/>
        </authorList>
    </citation>
    <scope>NUCLEOTIDE SEQUENCE</scope>
    <source>
        <strain evidence="2">NRRL 22465</strain>
    </source>
</reference>
<dbReference type="Proteomes" id="UP000635477">
    <property type="component" value="Unassembled WGS sequence"/>
</dbReference>
<protein>
    <submittedName>
        <fullName evidence="2">Uncharacterized protein</fullName>
    </submittedName>
</protein>
<keyword evidence="3" id="KW-1185">Reference proteome</keyword>
<dbReference type="AlphaFoldDB" id="A0A8H4XGP6"/>
<name>A0A8H4XGP6_9HYPO</name>
<reference evidence="2" key="1">
    <citation type="journal article" date="2020" name="BMC Genomics">
        <title>Correction to: Identification and distribution of gene clusters required for synthesis of sphingolipid metabolism inhibitors in diverse species of the filamentous fungus Fusarium.</title>
        <authorList>
            <person name="Kim H.S."/>
            <person name="Lohmar J.M."/>
            <person name="Busman M."/>
            <person name="Brown D.W."/>
            <person name="Naumann T.A."/>
            <person name="Divon H.H."/>
            <person name="Lysoe E."/>
            <person name="Uhlig S."/>
            <person name="Proctor R.H."/>
        </authorList>
    </citation>
    <scope>NUCLEOTIDE SEQUENCE</scope>
    <source>
        <strain evidence="2">NRRL 22465</strain>
    </source>
</reference>
<keyword evidence="1" id="KW-0732">Signal</keyword>
<feature type="chain" id="PRO_5034552057" evidence="1">
    <location>
        <begin position="21"/>
        <end position="128"/>
    </location>
</feature>